<proteinExistence type="predicted"/>
<comment type="caution">
    <text evidence="1">The sequence shown here is derived from an EMBL/GenBank/DDBJ whole genome shotgun (WGS) entry which is preliminary data.</text>
</comment>
<sequence length="45" mass="5344">MNKRQKKKQRKKAILELQKKVDALAKDMNDFIGKLPEPFKWGDDD</sequence>
<protein>
    <submittedName>
        <fullName evidence="1">Uncharacterized protein</fullName>
    </submittedName>
</protein>
<reference evidence="1 2" key="1">
    <citation type="submission" date="2017-03" db="EMBL/GenBank/DDBJ databases">
        <title>Genome sequence of Lactobacillus kimchii KACC 12383.</title>
        <authorList>
            <person name="Chun J."/>
        </authorList>
    </citation>
    <scope>NUCLEOTIDE SEQUENCE [LARGE SCALE GENOMIC DNA]</scope>
    <source>
        <strain evidence="1 2">KACC 12383</strain>
    </source>
</reference>
<dbReference type="AlphaFoldDB" id="A0A210P8M9"/>
<dbReference type="EMBL" id="MXAL01000007">
    <property type="protein sequence ID" value="OWF32839.1"/>
    <property type="molecule type" value="Genomic_DNA"/>
</dbReference>
<dbReference type="RefSeq" id="WP_156314101.1">
    <property type="nucleotide sequence ID" value="NZ_LNUB01000005.1"/>
</dbReference>
<accession>A0A210P8M9</accession>
<organism evidence="1 2">
    <name type="scientific">Companilactobacillus kimchii</name>
    <dbReference type="NCBI Taxonomy" id="2801452"/>
    <lineage>
        <taxon>Bacteria</taxon>
        <taxon>Bacillati</taxon>
        <taxon>Bacillota</taxon>
        <taxon>Bacilli</taxon>
        <taxon>Lactobacillales</taxon>
        <taxon>Lactobacillaceae</taxon>
        <taxon>Companilactobacillus</taxon>
    </lineage>
</organism>
<evidence type="ECO:0000313" key="1">
    <source>
        <dbReference type="EMBL" id="OWF32839.1"/>
    </source>
</evidence>
<name>A0A210P8M9_9LACO</name>
<evidence type="ECO:0000313" key="2">
    <source>
        <dbReference type="Proteomes" id="UP000196649"/>
    </source>
</evidence>
<gene>
    <name evidence="1" type="ORF">LKACC12383_01712</name>
</gene>
<dbReference type="Proteomes" id="UP000196649">
    <property type="component" value="Unassembled WGS sequence"/>
</dbReference>